<dbReference type="InterPro" id="IPR050229">
    <property type="entry name" value="GlpE_sulfurtransferase"/>
</dbReference>
<dbReference type="PROSITE" id="PS50206">
    <property type="entry name" value="RHODANESE_3"/>
    <property type="match status" value="1"/>
</dbReference>
<dbReference type="InterPro" id="IPR001763">
    <property type="entry name" value="Rhodanese-like_dom"/>
</dbReference>
<organism evidence="3 4">
    <name type="scientific">Halalkalibacter oceani</name>
    <dbReference type="NCBI Taxonomy" id="1653776"/>
    <lineage>
        <taxon>Bacteria</taxon>
        <taxon>Bacillati</taxon>
        <taxon>Bacillota</taxon>
        <taxon>Bacilli</taxon>
        <taxon>Bacillales</taxon>
        <taxon>Bacillaceae</taxon>
        <taxon>Halalkalibacter</taxon>
    </lineage>
</organism>
<dbReference type="Proteomes" id="UP001139179">
    <property type="component" value="Unassembled WGS sequence"/>
</dbReference>
<keyword evidence="1" id="KW-1133">Transmembrane helix</keyword>
<dbReference type="SMART" id="SM00450">
    <property type="entry name" value="RHOD"/>
    <property type="match status" value="1"/>
</dbReference>
<dbReference type="Pfam" id="PF00581">
    <property type="entry name" value="Rhodanese"/>
    <property type="match status" value="1"/>
</dbReference>
<feature type="transmembrane region" description="Helical" evidence="1">
    <location>
        <begin position="6"/>
        <end position="23"/>
    </location>
</feature>
<evidence type="ECO:0000259" key="2">
    <source>
        <dbReference type="PROSITE" id="PS50206"/>
    </source>
</evidence>
<accession>A0A9X2IPC1</accession>
<gene>
    <name evidence="3" type="ORF">M3202_17710</name>
</gene>
<evidence type="ECO:0000313" key="3">
    <source>
        <dbReference type="EMBL" id="MCM3715894.1"/>
    </source>
</evidence>
<evidence type="ECO:0000256" key="1">
    <source>
        <dbReference type="SAM" id="Phobius"/>
    </source>
</evidence>
<dbReference type="Gene3D" id="3.40.250.10">
    <property type="entry name" value="Rhodanese-like domain"/>
    <property type="match status" value="1"/>
</dbReference>
<dbReference type="SUPFAM" id="SSF52821">
    <property type="entry name" value="Rhodanese/Cell cycle control phosphatase"/>
    <property type="match status" value="1"/>
</dbReference>
<dbReference type="InterPro" id="IPR036873">
    <property type="entry name" value="Rhodanese-like_dom_sf"/>
</dbReference>
<dbReference type="PANTHER" id="PTHR43031:SF17">
    <property type="entry name" value="SULFURTRANSFERASE YTWF-RELATED"/>
    <property type="match status" value="1"/>
</dbReference>
<comment type="caution">
    <text evidence="3">The sequence shown here is derived from an EMBL/GenBank/DDBJ whole genome shotgun (WGS) entry which is preliminary data.</text>
</comment>
<dbReference type="CDD" id="cd00158">
    <property type="entry name" value="RHOD"/>
    <property type="match status" value="1"/>
</dbReference>
<name>A0A9X2IPC1_9BACI</name>
<protein>
    <submittedName>
        <fullName evidence="3">Rhodanese-like domain-containing protein</fullName>
    </submittedName>
</protein>
<reference evidence="3" key="1">
    <citation type="submission" date="2022-05" db="EMBL/GenBank/DDBJ databases">
        <title>Comparative Genomics of Spacecraft Associated Microbes.</title>
        <authorList>
            <person name="Tran M.T."/>
            <person name="Wright A."/>
            <person name="Seuylemezian A."/>
            <person name="Eisen J."/>
            <person name="Coil D."/>
        </authorList>
    </citation>
    <scope>NUCLEOTIDE SEQUENCE</scope>
    <source>
        <strain evidence="3">214.1.1</strain>
    </source>
</reference>
<keyword evidence="1" id="KW-0472">Membrane</keyword>
<proteinExistence type="predicted"/>
<evidence type="ECO:0000313" key="4">
    <source>
        <dbReference type="Proteomes" id="UP001139179"/>
    </source>
</evidence>
<keyword evidence="4" id="KW-1185">Reference proteome</keyword>
<dbReference type="EMBL" id="JAMBOL010000023">
    <property type="protein sequence ID" value="MCM3715894.1"/>
    <property type="molecule type" value="Genomic_DNA"/>
</dbReference>
<keyword evidence="1" id="KW-0812">Transmembrane</keyword>
<sequence>MIKKYWHIIIPITILIGFFGYKLSLNAGIDEMNTEQLANLMNEPHEDVFFVDVRESHEFNEGHIDGMMNIPLSTLGDQTELIPKDQTIVIICRSGNRSLQAANALKDLGYQDLVSVKGGMLKWEGEVTK</sequence>
<dbReference type="PANTHER" id="PTHR43031">
    <property type="entry name" value="FAD-DEPENDENT OXIDOREDUCTASE"/>
    <property type="match status" value="1"/>
</dbReference>
<feature type="domain" description="Rhodanese" evidence="2">
    <location>
        <begin position="44"/>
        <end position="129"/>
    </location>
</feature>
<dbReference type="RefSeq" id="WP_235714761.1">
    <property type="nucleotide sequence ID" value="NZ_JAMBOL010000023.1"/>
</dbReference>
<dbReference type="AlphaFoldDB" id="A0A9X2IPC1"/>